<dbReference type="PROSITE" id="PS00854">
    <property type="entry name" value="PROTEASOME_BETA_1"/>
    <property type="match status" value="1"/>
</dbReference>
<dbReference type="InterPro" id="IPR029055">
    <property type="entry name" value="Ntn_hydrolases_N"/>
</dbReference>
<gene>
    <name evidence="6" type="ORF">PCAL00307_LOCUS19035</name>
    <name evidence="7" type="ORF">PECAL_2P27800</name>
</gene>
<dbReference type="AlphaFoldDB" id="A0A7S4A4Q2"/>
<reference evidence="6" key="1">
    <citation type="submission" date="2021-01" db="EMBL/GenBank/DDBJ databases">
        <authorList>
            <person name="Corre E."/>
            <person name="Pelletier E."/>
            <person name="Niang G."/>
            <person name="Scheremetjew M."/>
            <person name="Finn R."/>
            <person name="Kale V."/>
            <person name="Holt S."/>
            <person name="Cochrane G."/>
            <person name="Meng A."/>
            <person name="Brown T."/>
            <person name="Cohen L."/>
        </authorList>
    </citation>
    <scope>NUCLEOTIDE SEQUENCE</scope>
    <source>
        <strain evidence="6">CCMP1756</strain>
    </source>
</reference>
<name>A0A7S4A4Q2_9STRA</name>
<dbReference type="InterPro" id="IPR023333">
    <property type="entry name" value="Proteasome_suB-type"/>
</dbReference>
<dbReference type="OrthoDB" id="268479at2759"/>
<dbReference type="FunFam" id="3.60.20.10:FF:000027">
    <property type="entry name" value="Proteasome subunit beta type-6"/>
    <property type="match status" value="1"/>
</dbReference>
<evidence type="ECO:0000313" key="8">
    <source>
        <dbReference type="Proteomes" id="UP000789595"/>
    </source>
</evidence>
<dbReference type="GO" id="GO:0005839">
    <property type="term" value="C:proteasome core complex"/>
    <property type="evidence" value="ECO:0007669"/>
    <property type="project" value="InterPro"/>
</dbReference>
<dbReference type="EMBL" id="CAKKNE010000002">
    <property type="protein sequence ID" value="CAH0369650.1"/>
    <property type="molecule type" value="Genomic_DNA"/>
</dbReference>
<comment type="function">
    <text evidence="4">Component of the proteasome, a multicatalytic proteinase complex which is characterized by its ability to cleave peptides with Arg, Phe, Tyr, Leu, and Glu adjacent to the leaving group at neutral or slightly basic pH. The proteasome has an ATP-dependent proteolytic activity.</text>
</comment>
<dbReference type="PANTHER" id="PTHR32194:SF2">
    <property type="entry name" value="PROTEASOME SUBUNIT BETA TYPE-1"/>
    <property type="match status" value="1"/>
</dbReference>
<dbReference type="GO" id="GO:0051603">
    <property type="term" value="P:proteolysis involved in protein catabolic process"/>
    <property type="evidence" value="ECO:0007669"/>
    <property type="project" value="InterPro"/>
</dbReference>
<feature type="region of interest" description="Disordered" evidence="5">
    <location>
        <begin position="23"/>
        <end position="55"/>
    </location>
</feature>
<dbReference type="InterPro" id="IPR001353">
    <property type="entry name" value="Proteasome_sua/b"/>
</dbReference>
<dbReference type="SUPFAM" id="SSF56235">
    <property type="entry name" value="N-terminal nucleophile aminohydrolases (Ntn hydrolases)"/>
    <property type="match status" value="1"/>
</dbReference>
<dbReference type="CDD" id="cd03757">
    <property type="entry name" value="proteasome_beta_type_1"/>
    <property type="match status" value="1"/>
</dbReference>
<keyword evidence="3 4" id="KW-0539">Nucleus</keyword>
<dbReference type="Pfam" id="PF00227">
    <property type="entry name" value="Proteasome"/>
    <property type="match status" value="1"/>
</dbReference>
<evidence type="ECO:0000256" key="4">
    <source>
        <dbReference type="RuleBase" id="RU004203"/>
    </source>
</evidence>
<evidence type="ECO:0000313" key="6">
    <source>
        <dbReference type="EMBL" id="CAE0703588.1"/>
    </source>
</evidence>
<dbReference type="Gene3D" id="3.60.20.10">
    <property type="entry name" value="Glutamine Phosphoribosylpyrophosphate, subunit 1, domain 1"/>
    <property type="match status" value="1"/>
</dbReference>
<evidence type="ECO:0000256" key="3">
    <source>
        <dbReference type="ARBA" id="ARBA00023242"/>
    </source>
</evidence>
<accession>A0A7S4A4Q2</accession>
<keyword evidence="8" id="KW-1185">Reference proteome</keyword>
<evidence type="ECO:0000256" key="5">
    <source>
        <dbReference type="SAM" id="MobiDB-lite"/>
    </source>
</evidence>
<dbReference type="PROSITE" id="PS51476">
    <property type="entry name" value="PROTEASOME_BETA_2"/>
    <property type="match status" value="1"/>
</dbReference>
<organism evidence="6">
    <name type="scientific">Pelagomonas calceolata</name>
    <dbReference type="NCBI Taxonomy" id="35677"/>
    <lineage>
        <taxon>Eukaryota</taxon>
        <taxon>Sar</taxon>
        <taxon>Stramenopiles</taxon>
        <taxon>Ochrophyta</taxon>
        <taxon>Pelagophyceae</taxon>
        <taxon>Pelagomonadales</taxon>
        <taxon>Pelagomonadaceae</taxon>
        <taxon>Pelagomonas</taxon>
    </lineage>
</organism>
<protein>
    <recommendedName>
        <fullName evidence="4">Proteasome subunit beta</fullName>
    </recommendedName>
</protein>
<reference evidence="7" key="2">
    <citation type="submission" date="2021-11" db="EMBL/GenBank/DDBJ databases">
        <authorList>
            <consortium name="Genoscope - CEA"/>
            <person name="William W."/>
        </authorList>
    </citation>
    <scope>NUCLEOTIDE SEQUENCE</scope>
</reference>
<keyword evidence="1 4" id="KW-0963">Cytoplasm</keyword>
<comment type="subcellular location">
    <subcellularLocation>
        <location evidence="4">Cytoplasm</location>
    </subcellularLocation>
    <subcellularLocation>
        <location evidence="4">Nucleus</location>
    </subcellularLocation>
</comment>
<proteinExistence type="inferred from homology"/>
<evidence type="ECO:0000256" key="1">
    <source>
        <dbReference type="ARBA" id="ARBA00022490"/>
    </source>
</evidence>
<dbReference type="GO" id="GO:0005737">
    <property type="term" value="C:cytoplasm"/>
    <property type="evidence" value="ECO:0007669"/>
    <property type="project" value="UniProtKB-SubCell"/>
</dbReference>
<dbReference type="InterPro" id="IPR016050">
    <property type="entry name" value="Proteasome_bsu_CS"/>
</dbReference>
<dbReference type="Proteomes" id="UP000789595">
    <property type="component" value="Unassembled WGS sequence"/>
</dbReference>
<feature type="compositionally biased region" description="Low complexity" evidence="5">
    <location>
        <begin position="39"/>
        <end position="51"/>
    </location>
</feature>
<evidence type="ECO:0000313" key="7">
    <source>
        <dbReference type="EMBL" id="CAH0369650.1"/>
    </source>
</evidence>
<evidence type="ECO:0000256" key="2">
    <source>
        <dbReference type="ARBA" id="ARBA00022942"/>
    </source>
</evidence>
<comment type="subunit">
    <text evidence="4">Component of the proteasome complex.</text>
</comment>
<dbReference type="PANTHER" id="PTHR32194">
    <property type="entry name" value="METALLOPROTEASE TLDD"/>
    <property type="match status" value="1"/>
</dbReference>
<comment type="similarity">
    <text evidence="4">Belongs to the peptidase T1B family.</text>
</comment>
<sequence>MAALGVSGFAPAASLPLRGADEAPACGRAQAPDAQKLRQAQAPPGPTTAGPLEHRFEPYDFNGGTTLAISGKDFAVVAADTRMSTGYNIMTRKCSKLNALGPNTVLASAGCQTDVVCLVDVLRTKQKMYFHQTGSHMSTPAVAQMLGNTLYYKRFFPYYAFNVLAGVDKEGRGAVYSYDAIGSFERVPFSASGSGQSYVIPLLDNIVTFKNRLDEKPELTADYAVSIAKEAFVSAGERDIYTGDAVEIVVITKEGMTSETFPLKKD</sequence>
<dbReference type="GO" id="GO:0005634">
    <property type="term" value="C:nucleus"/>
    <property type="evidence" value="ECO:0007669"/>
    <property type="project" value="UniProtKB-SubCell"/>
</dbReference>
<keyword evidence="2 4" id="KW-0647">Proteasome</keyword>
<dbReference type="EMBL" id="HBIW01022049">
    <property type="protein sequence ID" value="CAE0703588.1"/>
    <property type="molecule type" value="Transcribed_RNA"/>
</dbReference>